<feature type="region of interest" description="Disordered" evidence="1">
    <location>
        <begin position="172"/>
        <end position="218"/>
    </location>
</feature>
<feature type="region of interest" description="Disordered" evidence="1">
    <location>
        <begin position="1"/>
        <end position="47"/>
    </location>
</feature>
<dbReference type="AlphaFoldDB" id="A0A0G4GS16"/>
<feature type="compositionally biased region" description="Pro residues" evidence="1">
    <location>
        <begin position="282"/>
        <end position="293"/>
    </location>
</feature>
<feature type="region of interest" description="Disordered" evidence="1">
    <location>
        <begin position="867"/>
        <end position="917"/>
    </location>
</feature>
<reference evidence="2" key="1">
    <citation type="submission" date="2014-11" db="EMBL/GenBank/DDBJ databases">
        <authorList>
            <person name="Otto D Thomas"/>
            <person name="Naeem Raeece"/>
        </authorList>
    </citation>
    <scope>NUCLEOTIDE SEQUENCE</scope>
</reference>
<feature type="compositionally biased region" description="Pro residues" evidence="1">
    <location>
        <begin position="107"/>
        <end position="117"/>
    </location>
</feature>
<feature type="region of interest" description="Disordered" evidence="1">
    <location>
        <begin position="622"/>
        <end position="652"/>
    </location>
</feature>
<feature type="compositionally biased region" description="Basic and acidic residues" evidence="1">
    <location>
        <begin position="272"/>
        <end position="281"/>
    </location>
</feature>
<name>A0A0G4GS16_9ALVE</name>
<proteinExistence type="predicted"/>
<feature type="compositionally biased region" description="Polar residues" evidence="1">
    <location>
        <begin position="306"/>
        <end position="317"/>
    </location>
</feature>
<feature type="compositionally biased region" description="Polar residues" evidence="1">
    <location>
        <begin position="23"/>
        <end position="47"/>
    </location>
</feature>
<dbReference type="VEuPathDB" id="CryptoDB:Cvel_5120"/>
<feature type="compositionally biased region" description="Pro residues" evidence="1">
    <location>
        <begin position="635"/>
        <end position="652"/>
    </location>
</feature>
<evidence type="ECO:0000313" key="2">
    <source>
        <dbReference type="EMBL" id="CEM33393.1"/>
    </source>
</evidence>
<feature type="compositionally biased region" description="Basic and acidic residues" evidence="1">
    <location>
        <begin position="189"/>
        <end position="203"/>
    </location>
</feature>
<accession>A0A0G4GS16</accession>
<feature type="region of interest" description="Disordered" evidence="1">
    <location>
        <begin position="95"/>
        <end position="117"/>
    </location>
</feature>
<dbReference type="EMBL" id="CDMZ01001491">
    <property type="protein sequence ID" value="CEM33393.1"/>
    <property type="molecule type" value="Genomic_DNA"/>
</dbReference>
<gene>
    <name evidence="2" type="ORF">Cvel_5120</name>
</gene>
<feature type="region of interest" description="Disordered" evidence="1">
    <location>
        <begin position="272"/>
        <end position="331"/>
    </location>
</feature>
<protein>
    <submittedName>
        <fullName evidence="2">Uncharacterized protein</fullName>
    </submittedName>
</protein>
<sequence length="917" mass="99674">MRPAQFRRSSVLVSDSRGRDQLRNGSEGHSSFFTKPPANTQTPDSAQVAASQCTNLSQNFSTNSRFMPSFTRPPQLVLPLGAALAEALTRLQASGCSTPKRNLPPTVQSPPTPPVPNATPEVSRFFETSHPSRERLSTVDAFRRLPCRVPPPSSSLRLPIPGVSSEFPLATEETPHFCSSPKKTAASDAQEHDSLQSRVDAHAGPDLPPPLYPLDLSPSSWPPLGLARGECGKRTGATTVQAKQHTEGGEKKCDSLMNEAEEFQFTPFVEETTERRGDNHHPSPPVHPFPNPIHSPTSQTIRRETSQTCRIPTSSPFSPLEDLPSASDLSPLPRLPPGRLAVFILASDLRVGDLRQMEACLRAAQIPLTVFPDSMSLLCQLSECIFVEQTGALVVCSAHAALNGVSRSRLLELTEALPGAAALCAGFVCHSLSSSSCLPVEWVTEKMKSVRGGRRCKVVVKSVEEAMHFVCWANRGGRLDGVPLPWDRGGGSLSSLLWEVGVDLKEAELEDERRMRRRGVVMREEPVRGRGGAAQAVRGAMRNLPCGTVPFPSEPLTVFCSQEFLESLQFERRARPSPSGGETIPASSSSVAAHLRPFVQSLQSMLNLVGDVSAVAELVESLRRSQGQSRRREWIPPPPPDRFPPRPPPNLPGLPKGKNFVRPIPLPQGARFFQRRDRHGVRQTAGRGNQFGPSRLGRVSEITNKFPGHAQNFALPFQEPPRRLPHDAGLPSRAPPLPQQAQEMWGGRVLGGLPEKAPAVVRPFDVHRHFPPEASFCGGGRERGSFFDYEKRAACGNGETGHARNFIQGFQGHSRRAPSGSFGWGGSSAPPIRYAHNLEGHAQNLMQIGGEPVGPTTLQTRGVSQIPAAPAHSQCGALPQSPAQTTQARVERPPQPQPPPRFPHRLPTFLPSCPRPP</sequence>
<organism evidence="2">
    <name type="scientific">Chromera velia CCMP2878</name>
    <dbReference type="NCBI Taxonomy" id="1169474"/>
    <lineage>
        <taxon>Eukaryota</taxon>
        <taxon>Sar</taxon>
        <taxon>Alveolata</taxon>
        <taxon>Colpodellida</taxon>
        <taxon>Chromeraceae</taxon>
        <taxon>Chromera</taxon>
    </lineage>
</organism>
<evidence type="ECO:0000256" key="1">
    <source>
        <dbReference type="SAM" id="MobiDB-lite"/>
    </source>
</evidence>
<feature type="compositionally biased region" description="Low complexity" evidence="1">
    <location>
        <begin position="318"/>
        <end position="331"/>
    </location>
</feature>